<evidence type="ECO:0000313" key="2">
    <source>
        <dbReference type="Proteomes" id="UP000295706"/>
    </source>
</evidence>
<protein>
    <submittedName>
        <fullName evidence="1">Uncharacterized protein</fullName>
    </submittedName>
</protein>
<sequence>MNILLLGVKVPFHVNFQQVDLRFYVKRLERGEWKHGLIFIKEISPKYALWS</sequence>
<name>A0A4R4K942_9BACT</name>
<dbReference type="Pfam" id="PF09844">
    <property type="entry name" value="DUF2071"/>
    <property type="match status" value="1"/>
</dbReference>
<organism evidence="1 2">
    <name type="scientific">Arundinibacter roseus</name>
    <dbReference type="NCBI Taxonomy" id="2070510"/>
    <lineage>
        <taxon>Bacteria</taxon>
        <taxon>Pseudomonadati</taxon>
        <taxon>Bacteroidota</taxon>
        <taxon>Cytophagia</taxon>
        <taxon>Cytophagales</taxon>
        <taxon>Spirosomataceae</taxon>
        <taxon>Arundinibacter</taxon>
    </lineage>
</organism>
<proteinExistence type="predicted"/>
<comment type="caution">
    <text evidence="1">The sequence shown here is derived from an EMBL/GenBank/DDBJ whole genome shotgun (WGS) entry which is preliminary data.</text>
</comment>
<evidence type="ECO:0000313" key="1">
    <source>
        <dbReference type="EMBL" id="TDB62689.1"/>
    </source>
</evidence>
<gene>
    <name evidence="1" type="ORF">EZE20_17255</name>
</gene>
<dbReference type="AlphaFoldDB" id="A0A4R4K942"/>
<keyword evidence="2" id="KW-1185">Reference proteome</keyword>
<accession>A0A4R4K942</accession>
<dbReference type="Proteomes" id="UP000295706">
    <property type="component" value="Unassembled WGS sequence"/>
</dbReference>
<reference evidence="1 2" key="1">
    <citation type="submission" date="2019-02" db="EMBL/GenBank/DDBJ databases">
        <title>Arundinibacter roseus gen. nov., sp. nov., a new member of the family Cytophagaceae.</title>
        <authorList>
            <person name="Szuroczki S."/>
            <person name="Khayer B."/>
            <person name="Sproer C."/>
            <person name="Toumi M."/>
            <person name="Szabo A."/>
            <person name="Felfoldi T."/>
            <person name="Schumann P."/>
            <person name="Toth E."/>
        </authorList>
    </citation>
    <scope>NUCLEOTIDE SEQUENCE [LARGE SCALE GENOMIC DNA]</scope>
    <source>
        <strain evidence="1 2">DMA-k-7a</strain>
    </source>
</reference>
<dbReference type="EMBL" id="SMJU01000011">
    <property type="protein sequence ID" value="TDB62689.1"/>
    <property type="molecule type" value="Genomic_DNA"/>
</dbReference>
<dbReference type="InterPro" id="IPR018644">
    <property type="entry name" value="DUF2071"/>
</dbReference>